<proteinExistence type="predicted"/>
<evidence type="ECO:0000313" key="3">
    <source>
        <dbReference type="Proteomes" id="UP000006671"/>
    </source>
</evidence>
<organism evidence="3">
    <name type="scientific">Naegleria gruberi</name>
    <name type="common">Amoeba</name>
    <dbReference type="NCBI Taxonomy" id="5762"/>
    <lineage>
        <taxon>Eukaryota</taxon>
        <taxon>Discoba</taxon>
        <taxon>Heterolobosea</taxon>
        <taxon>Tetramitia</taxon>
        <taxon>Eutetramitia</taxon>
        <taxon>Vahlkampfiidae</taxon>
        <taxon>Naegleria</taxon>
    </lineage>
</organism>
<dbReference type="EMBL" id="GG738891">
    <property type="protein sequence ID" value="EFC40553.1"/>
    <property type="molecule type" value="Genomic_DNA"/>
</dbReference>
<dbReference type="Proteomes" id="UP000006671">
    <property type="component" value="Unassembled WGS sequence"/>
</dbReference>
<reference evidence="2 3" key="1">
    <citation type="journal article" date="2010" name="Cell">
        <title>The genome of Naegleria gruberi illuminates early eukaryotic versatility.</title>
        <authorList>
            <person name="Fritz-Laylin L.K."/>
            <person name="Prochnik S.E."/>
            <person name="Ginger M.L."/>
            <person name="Dacks J.B."/>
            <person name="Carpenter M.L."/>
            <person name="Field M.C."/>
            <person name="Kuo A."/>
            <person name="Paredez A."/>
            <person name="Chapman J."/>
            <person name="Pham J."/>
            <person name="Shu S."/>
            <person name="Neupane R."/>
            <person name="Cipriano M."/>
            <person name="Mancuso J."/>
            <person name="Tu H."/>
            <person name="Salamov A."/>
            <person name="Lindquist E."/>
            <person name="Shapiro H."/>
            <person name="Lucas S."/>
            <person name="Grigoriev I.V."/>
            <person name="Cande W.Z."/>
            <person name="Fulton C."/>
            <person name="Rokhsar D.S."/>
            <person name="Dawson S.C."/>
        </authorList>
    </citation>
    <scope>NUCLEOTIDE SEQUENCE [LARGE SCALE GENOMIC DNA]</scope>
    <source>
        <strain evidence="2 3">NEG-M</strain>
    </source>
</reference>
<feature type="transmembrane region" description="Helical" evidence="1">
    <location>
        <begin position="438"/>
        <end position="464"/>
    </location>
</feature>
<evidence type="ECO:0000256" key="1">
    <source>
        <dbReference type="SAM" id="Phobius"/>
    </source>
</evidence>
<dbReference type="KEGG" id="ngr:NAEGRDRAFT_71479"/>
<sequence length="519" mass="58651">MLDRNLIVTDRVLNSSNFVDSSQLKYESMKLLAIYELDLARLTAVSDIEQEELTSIMYITIQWTSPLMNTNPESMIPLILNENYDRAIVPSNVSKILGEPSSVEFNVESIENYLGKKRLVFALGGYSKPIDAVFGTTYEVEEFPRSFLFKNQLRDSSQYLQIEMNKPELVQSFSVEMYNEKESVVSGLLNSNYTTLYILNVNQQMFGGKKIFYYNRKKAIRDIDDKLVIIKPDTVKLFFRTVDGSFKGVWSSSTTTVTCPEYGTYTCTASSELPIYDTTEVGIVAEIDVEATKLIIENGNSTDNSTMATNLLDGTFINYQPISSTIQPHYQVVLDGFQILKLKDVKISGSSTSKVVVYQSNGTPFPNATMYDNRYEFSSSDTSKSIELKHRSFSKATYYLRIVNLDESQPDNTCYITFSVSVASFTDDKITPEDNGPIYPYIFIGVFGGIVAILIFISVVYILWKKTKKPKRTMSNKQFPSVSSQMSIQSEQIISNTPSAVGLDIEQGNQSTQYYRMNE</sequence>
<keyword evidence="1" id="KW-0472">Membrane</keyword>
<dbReference type="AlphaFoldDB" id="D2VR68"/>
<dbReference type="VEuPathDB" id="AmoebaDB:NAEGRDRAFT_71479"/>
<keyword evidence="3" id="KW-1185">Reference proteome</keyword>
<evidence type="ECO:0000313" key="2">
    <source>
        <dbReference type="EMBL" id="EFC40553.1"/>
    </source>
</evidence>
<name>D2VR68_NAEGR</name>
<keyword evidence="1" id="KW-0812">Transmembrane</keyword>
<protein>
    <submittedName>
        <fullName evidence="2">Predicted protein</fullName>
    </submittedName>
</protein>
<dbReference type="RefSeq" id="XP_002673297.1">
    <property type="nucleotide sequence ID" value="XM_002673251.1"/>
</dbReference>
<accession>D2VR68</accession>
<dbReference type="InParanoid" id="D2VR68"/>
<dbReference type="GeneID" id="8854667"/>
<keyword evidence="1" id="KW-1133">Transmembrane helix</keyword>
<gene>
    <name evidence="2" type="ORF">NAEGRDRAFT_71479</name>
</gene>